<feature type="region of interest" description="Disordered" evidence="1">
    <location>
        <begin position="518"/>
        <end position="564"/>
    </location>
</feature>
<name>A0AA35V5B1_LACSI</name>
<dbReference type="EMBL" id="OX465086">
    <property type="protein sequence ID" value="CAI9262194.1"/>
    <property type="molecule type" value="Genomic_DNA"/>
</dbReference>
<feature type="region of interest" description="Disordered" evidence="1">
    <location>
        <begin position="174"/>
        <end position="197"/>
    </location>
</feature>
<protein>
    <submittedName>
        <fullName evidence="2">Uncharacterized protein</fullName>
    </submittedName>
</protein>
<proteinExistence type="predicted"/>
<evidence type="ECO:0000313" key="2">
    <source>
        <dbReference type="EMBL" id="CAI9262194.1"/>
    </source>
</evidence>
<evidence type="ECO:0000313" key="3">
    <source>
        <dbReference type="Proteomes" id="UP001177003"/>
    </source>
</evidence>
<evidence type="ECO:0000256" key="1">
    <source>
        <dbReference type="SAM" id="MobiDB-lite"/>
    </source>
</evidence>
<feature type="region of interest" description="Disordered" evidence="1">
    <location>
        <begin position="305"/>
        <end position="328"/>
    </location>
</feature>
<accession>A0AA35V5B1</accession>
<sequence length="674" mass="77516">MFPIIRENAAIQQNRFYPHILRWFHVRRLNWEGVCDVFNVDEDEAHQPKRKMIASDVECSTPNYFSYITSLKVESSEVPSSVRFNFRKNGASSSDLSCENNHSTRSTERTHTVGINKRTTREILARLQSLEEEIQGMKNKGGVQKEDDLETYLDQAFEGNDNVDASFRMLSPMSQQFGSERKSSRINEDDELDNQPKLDCRKQKQIVKKRKKKKKVVDSDIVDAKNHIPEPPIQRPSRPARKLNWEGVCDVFIVDEDEAHQPKRKMIASDVECSTPNYFSYITSLKVESSEVPSSVRFNFRKNGASSSDLSCENNHSTQSTERTHTVGINKRTTREILARLQSLEEEIQGMKNKGGVQKEDDLETYLDQAFEGNDNVDASFRMLSPMSQQFGSERKSSRVNEDDELDNQPKLDCRKQKQIVKKKKKKKKVVDSDIVDANNHIPEPPIQRPSRPARKLNWEGDCDVFNVDEDEAHQPKRKMIVSDVECSTPNYFSYITSLKVESSEVPSSVRFNFRKNGNGNVDASFRMPSPMSQQFGSERKSSRVNEDDELDNQPKLDCRKQKQIVKKKKKKKKVVDSDIVDANNHIPEPPIQRPSRPASLLKPSQYLSSPYISLWMDTLSLSLYDNLRSFGTVNIIDFVRFEELMDHMLLDIGYWNHMDLTVQKASITVTNVP</sequence>
<organism evidence="2 3">
    <name type="scientific">Lactuca saligna</name>
    <name type="common">Willowleaf lettuce</name>
    <dbReference type="NCBI Taxonomy" id="75948"/>
    <lineage>
        <taxon>Eukaryota</taxon>
        <taxon>Viridiplantae</taxon>
        <taxon>Streptophyta</taxon>
        <taxon>Embryophyta</taxon>
        <taxon>Tracheophyta</taxon>
        <taxon>Spermatophyta</taxon>
        <taxon>Magnoliopsida</taxon>
        <taxon>eudicotyledons</taxon>
        <taxon>Gunneridae</taxon>
        <taxon>Pentapetalae</taxon>
        <taxon>asterids</taxon>
        <taxon>campanulids</taxon>
        <taxon>Asterales</taxon>
        <taxon>Asteraceae</taxon>
        <taxon>Cichorioideae</taxon>
        <taxon>Cichorieae</taxon>
        <taxon>Lactucinae</taxon>
        <taxon>Lactuca</taxon>
    </lineage>
</organism>
<keyword evidence="3" id="KW-1185">Reference proteome</keyword>
<dbReference type="AlphaFoldDB" id="A0AA35V5B1"/>
<feature type="compositionally biased region" description="Polar residues" evidence="1">
    <location>
        <begin position="305"/>
        <end position="321"/>
    </location>
</feature>
<feature type="region of interest" description="Disordered" evidence="1">
    <location>
        <begin position="388"/>
        <end position="411"/>
    </location>
</feature>
<reference evidence="2" key="1">
    <citation type="submission" date="2023-04" db="EMBL/GenBank/DDBJ databases">
        <authorList>
            <person name="Vijverberg K."/>
            <person name="Xiong W."/>
            <person name="Schranz E."/>
        </authorList>
    </citation>
    <scope>NUCLEOTIDE SEQUENCE</scope>
</reference>
<dbReference type="Proteomes" id="UP001177003">
    <property type="component" value="Chromosome 0"/>
</dbReference>
<gene>
    <name evidence="2" type="ORF">LSALG_LOCUS2946</name>
</gene>